<keyword evidence="3" id="KW-1185">Reference proteome</keyword>
<feature type="compositionally biased region" description="Low complexity" evidence="1">
    <location>
        <begin position="28"/>
        <end position="41"/>
    </location>
</feature>
<evidence type="ECO:0000313" key="2">
    <source>
        <dbReference type="EMBL" id="OEJ68214.1"/>
    </source>
</evidence>
<organism evidence="2 3">
    <name type="scientific">Magnetovibrio blakemorei</name>
    <dbReference type="NCBI Taxonomy" id="28181"/>
    <lineage>
        <taxon>Bacteria</taxon>
        <taxon>Pseudomonadati</taxon>
        <taxon>Pseudomonadota</taxon>
        <taxon>Alphaproteobacteria</taxon>
        <taxon>Rhodospirillales</taxon>
        <taxon>Magnetovibrionaceae</taxon>
        <taxon>Magnetovibrio</taxon>
    </lineage>
</organism>
<proteinExistence type="predicted"/>
<dbReference type="Proteomes" id="UP000095347">
    <property type="component" value="Unassembled WGS sequence"/>
</dbReference>
<evidence type="ECO:0000313" key="3">
    <source>
        <dbReference type="Proteomes" id="UP000095347"/>
    </source>
</evidence>
<feature type="region of interest" description="Disordered" evidence="1">
    <location>
        <begin position="1"/>
        <end position="44"/>
    </location>
</feature>
<sequence length="107" mass="11620">MAKPAPLAEPQGPNHSPNENRDGVFNTPADAAPIPARPQAPRVEARSLRGTFAKSICSAHGLATRKDREACDDGVPCHCLSECMNQADATIRYLELRRALMTTDENH</sequence>
<accession>A0A1E5Q9H5</accession>
<reference evidence="3" key="1">
    <citation type="submission" date="2016-07" db="EMBL/GenBank/DDBJ databases">
        <authorList>
            <person name="Florea S."/>
            <person name="Webb J.S."/>
            <person name="Jaromczyk J."/>
            <person name="Schardl C.L."/>
        </authorList>
    </citation>
    <scope>NUCLEOTIDE SEQUENCE [LARGE SCALE GENOMIC DNA]</scope>
    <source>
        <strain evidence="3">MV-1</strain>
    </source>
</reference>
<dbReference type="RefSeq" id="WP_069957292.1">
    <property type="nucleotide sequence ID" value="NZ_MCGG01000016.1"/>
</dbReference>
<comment type="caution">
    <text evidence="2">The sequence shown here is derived from an EMBL/GenBank/DDBJ whole genome shotgun (WGS) entry which is preliminary data.</text>
</comment>
<dbReference type="EMBL" id="MCGG01000016">
    <property type="protein sequence ID" value="OEJ68214.1"/>
    <property type="molecule type" value="Genomic_DNA"/>
</dbReference>
<evidence type="ECO:0000256" key="1">
    <source>
        <dbReference type="SAM" id="MobiDB-lite"/>
    </source>
</evidence>
<name>A0A1E5Q9H5_9PROT</name>
<protein>
    <submittedName>
        <fullName evidence="2">Uncharacterized protein</fullName>
    </submittedName>
</protein>
<dbReference type="AlphaFoldDB" id="A0A1E5Q9H5"/>
<gene>
    <name evidence="2" type="ORF">BEN30_06735</name>
</gene>